<dbReference type="Proteomes" id="UP000673447">
    <property type="component" value="Unassembled WGS sequence"/>
</dbReference>
<reference evidence="2" key="1">
    <citation type="journal article" date="2016" name="Int. J. Syst. Evol. Microbiol.">
        <title>Pseudoxanthomonas helianthi sp. nov., isolated from roots of Jerusalem artichoke (Helianthus tuberosus).</title>
        <authorList>
            <person name="Kittiwongwattana C."/>
            <person name="Thawai C."/>
        </authorList>
    </citation>
    <scope>NUCLEOTIDE SEQUENCE</scope>
    <source>
        <strain evidence="2">110414</strain>
    </source>
</reference>
<accession>A0A940XBS9</accession>
<proteinExistence type="predicted"/>
<dbReference type="PANTHER" id="PTHR35841">
    <property type="entry name" value="PHOSPHONATES-BINDING PERIPLASMIC PROTEIN"/>
    <property type="match status" value="1"/>
</dbReference>
<reference evidence="2" key="2">
    <citation type="submission" date="2021-03" db="EMBL/GenBank/DDBJ databases">
        <authorList>
            <person name="Cao W."/>
        </authorList>
    </citation>
    <scope>NUCLEOTIDE SEQUENCE</scope>
    <source>
        <strain evidence="2">110414</strain>
    </source>
</reference>
<evidence type="ECO:0000313" key="3">
    <source>
        <dbReference type="Proteomes" id="UP000673447"/>
    </source>
</evidence>
<dbReference type="Gene3D" id="3.40.190.10">
    <property type="entry name" value="Periplasmic binding protein-like II"/>
    <property type="match status" value="2"/>
</dbReference>
<keyword evidence="1" id="KW-0732">Signal</keyword>
<evidence type="ECO:0000256" key="1">
    <source>
        <dbReference type="SAM" id="SignalP"/>
    </source>
</evidence>
<organism evidence="2 3">
    <name type="scientific">Pseudoxanthomonas helianthi</name>
    <dbReference type="NCBI Taxonomy" id="1453541"/>
    <lineage>
        <taxon>Bacteria</taxon>
        <taxon>Pseudomonadati</taxon>
        <taxon>Pseudomonadota</taxon>
        <taxon>Gammaproteobacteria</taxon>
        <taxon>Lysobacterales</taxon>
        <taxon>Lysobacteraceae</taxon>
        <taxon>Pseudoxanthomonas</taxon>
    </lineage>
</organism>
<dbReference type="AlphaFoldDB" id="A0A940XBS9"/>
<dbReference type="Pfam" id="PF12974">
    <property type="entry name" value="Phosphonate-bd"/>
    <property type="match status" value="1"/>
</dbReference>
<name>A0A940XBS9_9GAMM</name>
<sequence>MSCWFRYAYRLALLACLSLSAVAVASEDDSVLVLGRISDNPKAHYEQLKPLLDYVVPRLREVGITEGRILMARDAQQMNSYLRRGRVDWVTETTGNAMQLQQRAGARPLLLTERGGVGRYRSLFFARKDSGIDSLDDLKGHTVAFQRTSSTSAYLVPAMTLLDAGLRPEVLLSPQDRPPGNTVGYVFAGTELNLSAWVHKRVVDAGVVSNLDWNNPEAVPPAFRRDFHVFHETGEYPRAVEIVRSGLDPKVEARLREVLLHANEDPQGREAMRRFFSTTRFLPIDAASTRAMERIRDGAARVRESIE</sequence>
<dbReference type="SUPFAM" id="SSF53850">
    <property type="entry name" value="Periplasmic binding protein-like II"/>
    <property type="match status" value="1"/>
</dbReference>
<evidence type="ECO:0000313" key="2">
    <source>
        <dbReference type="EMBL" id="MBP3985963.1"/>
    </source>
</evidence>
<feature type="chain" id="PRO_5037543392" evidence="1">
    <location>
        <begin position="26"/>
        <end position="307"/>
    </location>
</feature>
<protein>
    <submittedName>
        <fullName evidence="2">Phosphate/phosphite/phosphonate ABC transporter substrate-binding protein</fullName>
    </submittedName>
</protein>
<gene>
    <name evidence="2" type="ORF">J5837_16270</name>
</gene>
<dbReference type="PANTHER" id="PTHR35841:SF1">
    <property type="entry name" value="PHOSPHONATES-BINDING PERIPLASMIC PROTEIN"/>
    <property type="match status" value="1"/>
</dbReference>
<dbReference type="RefSeq" id="WP_210537884.1">
    <property type="nucleotide sequence ID" value="NZ_JAGKTC010000004.1"/>
</dbReference>
<comment type="caution">
    <text evidence="2">The sequence shown here is derived from an EMBL/GenBank/DDBJ whole genome shotgun (WGS) entry which is preliminary data.</text>
</comment>
<keyword evidence="3" id="KW-1185">Reference proteome</keyword>
<feature type="signal peptide" evidence="1">
    <location>
        <begin position="1"/>
        <end position="25"/>
    </location>
</feature>
<dbReference type="EMBL" id="JAGKTC010000004">
    <property type="protein sequence ID" value="MBP3985963.1"/>
    <property type="molecule type" value="Genomic_DNA"/>
</dbReference>